<name>A0A0D2MLC5_9CHLO</name>
<dbReference type="Proteomes" id="UP000054498">
    <property type="component" value="Unassembled WGS sequence"/>
</dbReference>
<feature type="region of interest" description="Disordered" evidence="2">
    <location>
        <begin position="303"/>
        <end position="343"/>
    </location>
</feature>
<protein>
    <submittedName>
        <fullName evidence="3">Uncharacterized protein</fullName>
    </submittedName>
</protein>
<dbReference type="RefSeq" id="XP_013900391.1">
    <property type="nucleotide sequence ID" value="XM_014044937.1"/>
</dbReference>
<keyword evidence="4" id="KW-1185">Reference proteome</keyword>
<dbReference type="STRING" id="145388.A0A0D2MLC5"/>
<evidence type="ECO:0000313" key="3">
    <source>
        <dbReference type="EMBL" id="KIZ01372.1"/>
    </source>
</evidence>
<proteinExistence type="predicted"/>
<evidence type="ECO:0000313" key="4">
    <source>
        <dbReference type="Proteomes" id="UP000054498"/>
    </source>
</evidence>
<feature type="coiled-coil region" evidence="1">
    <location>
        <begin position="223"/>
        <end position="274"/>
    </location>
</feature>
<dbReference type="EMBL" id="KK101302">
    <property type="protein sequence ID" value="KIZ01372.1"/>
    <property type="molecule type" value="Genomic_DNA"/>
</dbReference>
<dbReference type="PANTHER" id="PTHR31935:SF1">
    <property type="entry name" value="COILED-COIL DOMAIN-CONTAINING PROTEIN 13"/>
    <property type="match status" value="1"/>
</dbReference>
<feature type="region of interest" description="Disordered" evidence="2">
    <location>
        <begin position="462"/>
        <end position="548"/>
    </location>
</feature>
<dbReference type="InterPro" id="IPR038929">
    <property type="entry name" value="CCDC13"/>
</dbReference>
<gene>
    <name evidence="3" type="ORF">MNEG_6587</name>
</gene>
<keyword evidence="1" id="KW-0175">Coiled coil</keyword>
<accession>A0A0D2MLC5</accession>
<sequence length="548" mass="58553">MALTVNPASPADELRALRKEHEKLQHALAVRDHEIAALREIAEAAGQLQSQDTQAAKVIELSKKNRALNLMLEKEKQRAAQLQQSLSEATQPRDGASAQKIQAAARSAVEQAAEAADSAAKEAAVWRERAQQQTNKMSQLEQKVFALEGENRKLARALAREVGEDVPLAKVLEEGSDWKGRREAIIALKDTIRKLREERGAPLPSKHDEVHRNTIGKISKERAAEMERVAAELAAAKAAAEQLRRQYAGASSRRKVLEEELAAARDKMAVVLRKTKNDDRLITALRAELAAAVQAGGSGRHIRASVTGVDSRTATPRTGSPSSSPPSWLPLPSRRTSPSGGQEHVWTEVAQLRQQVVEQDEQLEQSAKVIRYLQAQLQQPAAAGAGGGGGGAVKEQLLLEQLEAAQDECDELRGQVRALQDDLEQLQAARPGTSGLSCDLRRQVQALQEENDRLHSGLKAMQQEGRQLRGSRSDAGRGGSPGGAAGSARGGAGSGSRRGVATADTFVVGDAGADEDDGGVYEEDEGAAGYIDEERGAIVAAAGRPGGE</sequence>
<feature type="coiled-coil region" evidence="1">
    <location>
        <begin position="58"/>
        <end position="85"/>
    </location>
</feature>
<feature type="coiled-coil region" evidence="1">
    <location>
        <begin position="123"/>
        <end position="157"/>
    </location>
</feature>
<dbReference type="KEGG" id="mng:MNEG_6587"/>
<dbReference type="OrthoDB" id="10258312at2759"/>
<organism evidence="3 4">
    <name type="scientific">Monoraphidium neglectum</name>
    <dbReference type="NCBI Taxonomy" id="145388"/>
    <lineage>
        <taxon>Eukaryota</taxon>
        <taxon>Viridiplantae</taxon>
        <taxon>Chlorophyta</taxon>
        <taxon>core chlorophytes</taxon>
        <taxon>Chlorophyceae</taxon>
        <taxon>CS clade</taxon>
        <taxon>Sphaeropleales</taxon>
        <taxon>Selenastraceae</taxon>
        <taxon>Monoraphidium</taxon>
    </lineage>
</organism>
<feature type="compositionally biased region" description="Low complexity" evidence="2">
    <location>
        <begin position="330"/>
        <end position="339"/>
    </location>
</feature>
<reference evidence="3 4" key="1">
    <citation type="journal article" date="2013" name="BMC Genomics">
        <title>Reconstruction of the lipid metabolism for the microalga Monoraphidium neglectum from its genome sequence reveals characteristics suitable for biofuel production.</title>
        <authorList>
            <person name="Bogen C."/>
            <person name="Al-Dilaimi A."/>
            <person name="Albersmeier A."/>
            <person name="Wichmann J."/>
            <person name="Grundmann M."/>
            <person name="Rupp O."/>
            <person name="Lauersen K.J."/>
            <person name="Blifernez-Klassen O."/>
            <person name="Kalinowski J."/>
            <person name="Goesmann A."/>
            <person name="Mussgnug J.H."/>
            <person name="Kruse O."/>
        </authorList>
    </citation>
    <scope>NUCLEOTIDE SEQUENCE [LARGE SCALE GENOMIC DNA]</scope>
    <source>
        <strain evidence="3 4">SAG 48.87</strain>
    </source>
</reference>
<evidence type="ECO:0000256" key="2">
    <source>
        <dbReference type="SAM" id="MobiDB-lite"/>
    </source>
</evidence>
<feature type="compositionally biased region" description="Gly residues" evidence="2">
    <location>
        <begin position="476"/>
        <end position="496"/>
    </location>
</feature>
<dbReference type="PANTHER" id="PTHR31935">
    <property type="entry name" value="COILED-COIL DOMAIN-CONTAINING PROTEIN 13"/>
    <property type="match status" value="1"/>
</dbReference>
<feature type="compositionally biased region" description="Low complexity" evidence="2">
    <location>
        <begin position="311"/>
        <end position="322"/>
    </location>
</feature>
<evidence type="ECO:0000256" key="1">
    <source>
        <dbReference type="SAM" id="Coils"/>
    </source>
</evidence>
<dbReference type="GeneID" id="25739463"/>
<feature type="compositionally biased region" description="Low complexity" evidence="2">
    <location>
        <begin position="497"/>
        <end position="511"/>
    </location>
</feature>
<feature type="compositionally biased region" description="Acidic residues" evidence="2">
    <location>
        <begin position="512"/>
        <end position="526"/>
    </location>
</feature>
<dbReference type="AlphaFoldDB" id="A0A0D2MLC5"/>